<dbReference type="InterPro" id="IPR029056">
    <property type="entry name" value="Ribokinase-like"/>
</dbReference>
<feature type="region of interest" description="Disordered" evidence="4">
    <location>
        <begin position="1"/>
        <end position="28"/>
    </location>
</feature>
<evidence type="ECO:0000256" key="4">
    <source>
        <dbReference type="SAM" id="MobiDB-lite"/>
    </source>
</evidence>
<dbReference type="InterPro" id="IPR011611">
    <property type="entry name" value="PfkB_dom"/>
</dbReference>
<keyword evidence="7" id="KW-1185">Reference proteome</keyword>
<evidence type="ECO:0000313" key="6">
    <source>
        <dbReference type="EMBL" id="PRZ41669.1"/>
    </source>
</evidence>
<dbReference type="OrthoDB" id="9813569at2"/>
<evidence type="ECO:0000259" key="5">
    <source>
        <dbReference type="Pfam" id="PF00294"/>
    </source>
</evidence>
<evidence type="ECO:0000256" key="3">
    <source>
        <dbReference type="ARBA" id="ARBA00022777"/>
    </source>
</evidence>
<dbReference type="AlphaFoldDB" id="A0A2T0ZZ79"/>
<dbReference type="EMBL" id="PVUE01000008">
    <property type="protein sequence ID" value="PRZ41669.1"/>
    <property type="molecule type" value="Genomic_DNA"/>
</dbReference>
<proteinExistence type="inferred from homology"/>
<dbReference type="CDD" id="cd01942">
    <property type="entry name" value="ribokinase_group_A"/>
    <property type="match status" value="1"/>
</dbReference>
<comment type="caution">
    <text evidence="6">The sequence shown here is derived from an EMBL/GenBank/DDBJ whole genome shotgun (WGS) entry which is preliminary data.</text>
</comment>
<dbReference type="PANTHER" id="PTHR43085">
    <property type="entry name" value="HEXOKINASE FAMILY MEMBER"/>
    <property type="match status" value="1"/>
</dbReference>
<gene>
    <name evidence="6" type="ORF">CLV47_10828</name>
</gene>
<evidence type="ECO:0000256" key="2">
    <source>
        <dbReference type="ARBA" id="ARBA00022679"/>
    </source>
</evidence>
<dbReference type="Proteomes" id="UP000237752">
    <property type="component" value="Unassembled WGS sequence"/>
</dbReference>
<evidence type="ECO:0000313" key="7">
    <source>
        <dbReference type="Proteomes" id="UP000237752"/>
    </source>
</evidence>
<dbReference type="InterPro" id="IPR050306">
    <property type="entry name" value="PfkB_Carbo_kinase"/>
</dbReference>
<dbReference type="GO" id="GO:0016301">
    <property type="term" value="F:kinase activity"/>
    <property type="evidence" value="ECO:0007669"/>
    <property type="project" value="UniProtKB-KW"/>
</dbReference>
<dbReference type="Gene3D" id="3.40.1190.20">
    <property type="match status" value="1"/>
</dbReference>
<feature type="compositionally biased region" description="Basic and acidic residues" evidence="4">
    <location>
        <begin position="1"/>
        <end position="25"/>
    </location>
</feature>
<keyword evidence="2" id="KW-0808">Transferase</keyword>
<dbReference type="RefSeq" id="WP_106349070.1">
    <property type="nucleotide sequence ID" value="NZ_PVUE01000008.1"/>
</dbReference>
<dbReference type="InterPro" id="IPR002173">
    <property type="entry name" value="Carboh/pur_kinase_PfkB_CS"/>
</dbReference>
<dbReference type="Pfam" id="PF00294">
    <property type="entry name" value="PfkB"/>
    <property type="match status" value="1"/>
</dbReference>
<comment type="similarity">
    <text evidence="1">Belongs to the carbohydrate kinase PfkB family.</text>
</comment>
<dbReference type="PANTHER" id="PTHR43085:SF57">
    <property type="entry name" value="CARBOHYDRATE KINASE PFKB DOMAIN-CONTAINING PROTEIN"/>
    <property type="match status" value="1"/>
</dbReference>
<sequence length="388" mass="42043">MADHPGPIRDFGHLAAKDGREETPRRHGPRVLIDPLASVRRPKDPFVDVFCAGQVFFDIVFTGLEHIPRPGTEEWAPGMGSSPGGMANMAVAMRRLGLRTWLAAAFGDDMYGDYCWDTLAVQEDIDLTASRRFRGWHSPVTVSVAHQHDRSMITHGHPAPQPLDQMIGSPPAVRACFAHLEIEEQSWVRHSYESGALVFADLGWDDSGEWSREILRRLETCHVFLPNAEEAMALTRTDTPEAACSALSEHVPVVVVTRGDEGAIALDQLTGESADVRGLSVPAIDPTGAGDVFGAGFMVGQLAGWSLEERLRFANLCAALSVQHFGGSLAAPGWGEISAWWQHTVESGAGDGTLHEYAFLADVLPGIALSPVRRAGATLGLRHHDETP</sequence>
<dbReference type="SUPFAM" id="SSF53613">
    <property type="entry name" value="Ribokinase-like"/>
    <property type="match status" value="1"/>
</dbReference>
<evidence type="ECO:0000256" key="1">
    <source>
        <dbReference type="ARBA" id="ARBA00010688"/>
    </source>
</evidence>
<organism evidence="6 7">
    <name type="scientific">Antricoccus suffuscus</name>
    <dbReference type="NCBI Taxonomy" id="1629062"/>
    <lineage>
        <taxon>Bacteria</taxon>
        <taxon>Bacillati</taxon>
        <taxon>Actinomycetota</taxon>
        <taxon>Actinomycetes</taxon>
        <taxon>Geodermatophilales</taxon>
        <taxon>Antricoccaceae</taxon>
        <taxon>Antricoccus</taxon>
    </lineage>
</organism>
<keyword evidence="3 6" id="KW-0418">Kinase</keyword>
<accession>A0A2T0ZZ79</accession>
<protein>
    <submittedName>
        <fullName evidence="6">Sugar/nucleoside kinase (Ribokinase family)</fullName>
    </submittedName>
</protein>
<reference evidence="6 7" key="1">
    <citation type="submission" date="2018-03" db="EMBL/GenBank/DDBJ databases">
        <title>Genomic Encyclopedia of Archaeal and Bacterial Type Strains, Phase II (KMG-II): from individual species to whole genera.</title>
        <authorList>
            <person name="Goeker M."/>
        </authorList>
    </citation>
    <scope>NUCLEOTIDE SEQUENCE [LARGE SCALE GENOMIC DNA]</scope>
    <source>
        <strain evidence="6 7">DSM 100065</strain>
    </source>
</reference>
<feature type="domain" description="Carbohydrate kinase PfkB" evidence="5">
    <location>
        <begin position="49"/>
        <end position="329"/>
    </location>
</feature>
<dbReference type="PROSITE" id="PS00584">
    <property type="entry name" value="PFKB_KINASES_2"/>
    <property type="match status" value="1"/>
</dbReference>
<name>A0A2T0ZZ79_9ACTN</name>